<dbReference type="EMBL" id="BAAANN010000004">
    <property type="protein sequence ID" value="GAA1945620.1"/>
    <property type="molecule type" value="Genomic_DNA"/>
</dbReference>
<comment type="caution">
    <text evidence="2">The sequence shown here is derived from an EMBL/GenBank/DDBJ whole genome shotgun (WGS) entry which is preliminary data.</text>
</comment>
<keyword evidence="3" id="KW-1185">Reference proteome</keyword>
<accession>A0ABN2Q6W7</accession>
<name>A0ABN2Q6W7_9PSEU</name>
<organism evidence="2 3">
    <name type="scientific">Amycolatopsis minnesotensis</name>
    <dbReference type="NCBI Taxonomy" id="337894"/>
    <lineage>
        <taxon>Bacteria</taxon>
        <taxon>Bacillati</taxon>
        <taxon>Actinomycetota</taxon>
        <taxon>Actinomycetes</taxon>
        <taxon>Pseudonocardiales</taxon>
        <taxon>Pseudonocardiaceae</taxon>
        <taxon>Amycolatopsis</taxon>
    </lineage>
</organism>
<protein>
    <submittedName>
        <fullName evidence="2">Uncharacterized protein</fullName>
    </submittedName>
</protein>
<proteinExistence type="predicted"/>
<evidence type="ECO:0000313" key="3">
    <source>
        <dbReference type="Proteomes" id="UP001501116"/>
    </source>
</evidence>
<feature type="region of interest" description="Disordered" evidence="1">
    <location>
        <begin position="38"/>
        <end position="90"/>
    </location>
</feature>
<evidence type="ECO:0000313" key="2">
    <source>
        <dbReference type="EMBL" id="GAA1945620.1"/>
    </source>
</evidence>
<feature type="compositionally biased region" description="Basic and acidic residues" evidence="1">
    <location>
        <begin position="47"/>
        <end position="68"/>
    </location>
</feature>
<reference evidence="2 3" key="1">
    <citation type="journal article" date="2019" name="Int. J. Syst. Evol. Microbiol.">
        <title>The Global Catalogue of Microorganisms (GCM) 10K type strain sequencing project: providing services to taxonomists for standard genome sequencing and annotation.</title>
        <authorList>
            <consortium name="The Broad Institute Genomics Platform"/>
            <consortium name="The Broad Institute Genome Sequencing Center for Infectious Disease"/>
            <person name="Wu L."/>
            <person name="Ma J."/>
        </authorList>
    </citation>
    <scope>NUCLEOTIDE SEQUENCE [LARGE SCALE GENOMIC DNA]</scope>
    <source>
        <strain evidence="2 3">JCM 14545</strain>
    </source>
</reference>
<dbReference type="Proteomes" id="UP001501116">
    <property type="component" value="Unassembled WGS sequence"/>
</dbReference>
<evidence type="ECO:0000256" key="1">
    <source>
        <dbReference type="SAM" id="MobiDB-lite"/>
    </source>
</evidence>
<sequence>MDAFGDFDATSSPFAGARHGHAHALKDAFAASDSLKGPFGACGLEQGKPRRPDPRRAGREGQIRDSHVSEGPPSGASARKRERDTSCEAPAHALKDAFGESDAALSPFAARGMVLLMPSRTPSGT</sequence>
<gene>
    <name evidence="2" type="ORF">GCM10009754_11780</name>
</gene>